<dbReference type="EMBL" id="LKMD01000103">
    <property type="protein sequence ID" value="PIA96181.1"/>
    <property type="molecule type" value="Genomic_DNA"/>
</dbReference>
<proteinExistence type="predicted"/>
<dbReference type="OrthoDB" id="3625985at2759"/>
<dbReference type="AlphaFoldDB" id="A0A2G5HUH8"/>
<name>A0A2G5HUH8_CERBT</name>
<evidence type="ECO:0000313" key="1">
    <source>
        <dbReference type="EMBL" id="PIA96181.1"/>
    </source>
</evidence>
<sequence>MPFDRGLTSAEQILRALAHHLDGKVGYVVFRVTYGDDKKWEQFVERLTGYMHAGLEHETNREVAEALKAVFELDIRDNETELKNASKSEVRACVWADVEIARTRLTINSIFRAWVASTNGMFSITKYGACIYADEEVVESVLQGEDPRAGFFDTPYHAYVKILDYQFEDEPYQYDSEEEPDEQVRASLNAGDDGCDPIEGCRSYDVGWVKAAARMLMPWVYAMLSKGEGWDWVYVRPPAISKL</sequence>
<reference evidence="1 2" key="1">
    <citation type="submission" date="2015-10" db="EMBL/GenBank/DDBJ databases">
        <title>The cercosporin biosynthetic gene cluster was horizontally transferred to several fungal lineages and shown to be expanded in Cercospora beticola based on microsynteny with recipient genomes.</title>
        <authorList>
            <person name="De Jonge R."/>
            <person name="Ebert M.K."/>
            <person name="Suttle J.C."/>
            <person name="Jurick Ii W.M."/>
            <person name="Secor G.A."/>
            <person name="Thomma B.P."/>
            <person name="Van De Peer Y."/>
            <person name="Bolton M.D."/>
        </authorList>
    </citation>
    <scope>NUCLEOTIDE SEQUENCE [LARGE SCALE GENOMIC DNA]</scope>
    <source>
        <strain evidence="1 2">09-40</strain>
    </source>
</reference>
<dbReference type="Proteomes" id="UP000230605">
    <property type="component" value="Chromosome 8"/>
</dbReference>
<organism evidence="1 2">
    <name type="scientific">Cercospora beticola</name>
    <name type="common">Sugarbeet leaf spot fungus</name>
    <dbReference type="NCBI Taxonomy" id="122368"/>
    <lineage>
        <taxon>Eukaryota</taxon>
        <taxon>Fungi</taxon>
        <taxon>Dikarya</taxon>
        <taxon>Ascomycota</taxon>
        <taxon>Pezizomycotina</taxon>
        <taxon>Dothideomycetes</taxon>
        <taxon>Dothideomycetidae</taxon>
        <taxon>Mycosphaerellales</taxon>
        <taxon>Mycosphaerellaceae</taxon>
        <taxon>Cercospora</taxon>
    </lineage>
</organism>
<evidence type="ECO:0000313" key="2">
    <source>
        <dbReference type="Proteomes" id="UP000230605"/>
    </source>
</evidence>
<comment type="caution">
    <text evidence="1">The sequence shown here is derived from an EMBL/GenBank/DDBJ whole genome shotgun (WGS) entry which is preliminary data.</text>
</comment>
<protein>
    <submittedName>
        <fullName evidence="1">Uncharacterized protein</fullName>
    </submittedName>
</protein>
<accession>A0A2G5HUH8</accession>
<gene>
    <name evidence="1" type="ORF">CB0940_10344</name>
</gene>